<feature type="compositionally biased region" description="Basic and acidic residues" evidence="6">
    <location>
        <begin position="786"/>
        <end position="798"/>
    </location>
</feature>
<dbReference type="GO" id="GO:0000278">
    <property type="term" value="P:mitotic cell cycle"/>
    <property type="evidence" value="ECO:0007669"/>
    <property type="project" value="TreeGrafter"/>
</dbReference>
<evidence type="ECO:0000256" key="1">
    <source>
        <dbReference type="ARBA" id="ARBA00004245"/>
    </source>
</evidence>
<dbReference type="GO" id="GO:0043015">
    <property type="term" value="F:gamma-tubulin binding"/>
    <property type="evidence" value="ECO:0007669"/>
    <property type="project" value="InterPro"/>
</dbReference>
<dbReference type="Proteomes" id="UP000235786">
    <property type="component" value="Unassembled WGS sequence"/>
</dbReference>
<dbReference type="EMBL" id="KZ613941">
    <property type="protein sequence ID" value="PMD44314.1"/>
    <property type="molecule type" value="Genomic_DNA"/>
</dbReference>
<dbReference type="STRING" id="1149755.A0A2J6S0K7"/>
<evidence type="ECO:0000256" key="5">
    <source>
        <dbReference type="ARBA" id="ARBA00023212"/>
    </source>
</evidence>
<dbReference type="GO" id="GO:0031122">
    <property type="term" value="P:cytoplasmic microtubule organization"/>
    <property type="evidence" value="ECO:0007669"/>
    <property type="project" value="TreeGrafter"/>
</dbReference>
<feature type="domain" description="Gamma tubulin complex component C-terminal" evidence="7">
    <location>
        <begin position="524"/>
        <end position="880"/>
    </location>
</feature>
<evidence type="ECO:0000259" key="8">
    <source>
        <dbReference type="Pfam" id="PF17681"/>
    </source>
</evidence>
<proteinExistence type="inferred from homology"/>
<dbReference type="Pfam" id="PF17681">
    <property type="entry name" value="GCP_N_terminal"/>
    <property type="match status" value="1"/>
</dbReference>
<dbReference type="GO" id="GO:0000930">
    <property type="term" value="C:gamma-tubulin complex"/>
    <property type="evidence" value="ECO:0007669"/>
    <property type="project" value="TreeGrafter"/>
</dbReference>
<feature type="domain" description="Gamma tubulin complex component protein N-terminal" evidence="8">
    <location>
        <begin position="217"/>
        <end position="521"/>
    </location>
</feature>
<comment type="similarity">
    <text evidence="2">Belongs to the TUBGCP family.</text>
</comment>
<evidence type="ECO:0000256" key="6">
    <source>
        <dbReference type="SAM" id="MobiDB-lite"/>
    </source>
</evidence>
<dbReference type="GO" id="GO:0051321">
    <property type="term" value="P:meiotic cell cycle"/>
    <property type="evidence" value="ECO:0007669"/>
    <property type="project" value="TreeGrafter"/>
</dbReference>
<protein>
    <submittedName>
        <fullName evidence="9">Uncharacterized protein</fullName>
    </submittedName>
</protein>
<name>A0A2J6S0K7_HYAVF</name>
<gene>
    <name evidence="9" type="ORF">L207DRAFT_483182</name>
</gene>
<dbReference type="GO" id="GO:0044732">
    <property type="term" value="C:mitotic spindle pole body"/>
    <property type="evidence" value="ECO:0007669"/>
    <property type="project" value="TreeGrafter"/>
</dbReference>
<dbReference type="AlphaFoldDB" id="A0A2J6S0K7"/>
<dbReference type="InterPro" id="IPR040457">
    <property type="entry name" value="GCP_C"/>
</dbReference>
<dbReference type="GO" id="GO:0051225">
    <property type="term" value="P:spindle assembly"/>
    <property type="evidence" value="ECO:0007669"/>
    <property type="project" value="TreeGrafter"/>
</dbReference>
<dbReference type="InterPro" id="IPR042241">
    <property type="entry name" value="GCP_C_sf"/>
</dbReference>
<dbReference type="GO" id="GO:0007020">
    <property type="term" value="P:microtubule nucleation"/>
    <property type="evidence" value="ECO:0007669"/>
    <property type="project" value="InterPro"/>
</dbReference>
<dbReference type="PANTHER" id="PTHR19302">
    <property type="entry name" value="GAMMA TUBULIN COMPLEX PROTEIN"/>
    <property type="match status" value="1"/>
</dbReference>
<organism evidence="9 10">
    <name type="scientific">Hyaloscypha variabilis (strain UAMH 11265 / GT02V1 / F)</name>
    <name type="common">Meliniomyces variabilis</name>
    <dbReference type="NCBI Taxonomy" id="1149755"/>
    <lineage>
        <taxon>Eukaryota</taxon>
        <taxon>Fungi</taxon>
        <taxon>Dikarya</taxon>
        <taxon>Ascomycota</taxon>
        <taxon>Pezizomycotina</taxon>
        <taxon>Leotiomycetes</taxon>
        <taxon>Helotiales</taxon>
        <taxon>Hyaloscyphaceae</taxon>
        <taxon>Hyaloscypha</taxon>
        <taxon>Hyaloscypha variabilis</taxon>
    </lineage>
</organism>
<evidence type="ECO:0000256" key="3">
    <source>
        <dbReference type="ARBA" id="ARBA00022490"/>
    </source>
</evidence>
<sequence length="892" mass="100442">MSSRSQRVSSGIDSLVRRLLVDIPGEDPADAEEREHNARDFVREVLGHSKGPAVVADVNQASDLIKKRLIQTNPSPEKALRFTNLYSRLLSIPVITQKWAVLYFLYQLSDQQQKSPPVLTSPFKSPVKTGRASRNMESFIPQSPDYGSSREEKPMVEAFAPDGVKRLPMREGGQRDRREEDRAFVKSAAIQREGVARKTALLAENYVEIDPPETALLRDLPFTLQGLSSTHLPFSSDATLKLPPTLPIPIISILHTLAEPSLLYHGLSSFIQSPGSGLLEQSLRAAIGGELRSYLGLVATLEGQIRLALASLDEKEPRGGIGKAGVTLKRCVVWTREATMGLRLMSLISEESKSKKGGQLISLIHGFSSSHGDPMVGAFAERLLVHVTRPFYDMLRQWIYDGELSDPYHEFFVSEQDPNAIHDNQDGRNRGGASSVWEDKYKLNEDMVPSIITQDFAQKVFLIGKSLNFIRYGCGDSQWVEEYSKAASKELRYGDTATLETWIDEAYKTTMARLIHLMAEKFHLFEHLKALKNYILLGQGDFIALLMESLSSNLDRPAGAQYRHTLTAQLEHAIRGSNAQYDSPEVLRRLDARMLQLSHGDIGWDCFTLEYKIDAPVDVVVTEWGNRQYLKVFNFLWRIKRVEFALTSTWRKCMTGARGVLQGEDENVSQAWKLTRGVLAEMIHFIGQLQYYILFEVIESSWDELQTSIHKDGCTLDDLIKAHTKYLNAITHKGLLGAKKKIRGEIDDNTFMVQLGEILRLMLSYRDAVDGLYSWAVSDFTRRQGADVRNETQGRREDDDGLLINTPATTRRGPRHLPDSTPATIAGDSIPDEFPVLQERLQALGAHFKSRVCLLLGDLQYQPDVDMRFLGVVMNFNDVYQPVRKKLKTTGK</sequence>
<keyword evidence="10" id="KW-1185">Reference proteome</keyword>
<evidence type="ECO:0000313" key="9">
    <source>
        <dbReference type="EMBL" id="PMD44314.1"/>
    </source>
</evidence>
<dbReference type="PANTHER" id="PTHR19302:SF14">
    <property type="entry name" value="GAMMA-TUBULIN COMPLEX COMPONENT 3"/>
    <property type="match status" value="1"/>
</dbReference>
<dbReference type="InterPro" id="IPR007259">
    <property type="entry name" value="GCP"/>
</dbReference>
<keyword evidence="4" id="KW-0493">Microtubule</keyword>
<accession>A0A2J6S0K7</accession>
<reference evidence="9 10" key="1">
    <citation type="submission" date="2016-04" db="EMBL/GenBank/DDBJ databases">
        <title>A degradative enzymes factory behind the ericoid mycorrhizal symbiosis.</title>
        <authorList>
            <consortium name="DOE Joint Genome Institute"/>
            <person name="Martino E."/>
            <person name="Morin E."/>
            <person name="Grelet G."/>
            <person name="Kuo A."/>
            <person name="Kohler A."/>
            <person name="Daghino S."/>
            <person name="Barry K."/>
            <person name="Choi C."/>
            <person name="Cichocki N."/>
            <person name="Clum A."/>
            <person name="Copeland A."/>
            <person name="Hainaut M."/>
            <person name="Haridas S."/>
            <person name="Labutti K."/>
            <person name="Lindquist E."/>
            <person name="Lipzen A."/>
            <person name="Khouja H.-R."/>
            <person name="Murat C."/>
            <person name="Ohm R."/>
            <person name="Olson A."/>
            <person name="Spatafora J."/>
            <person name="Veneault-Fourrey C."/>
            <person name="Henrissat B."/>
            <person name="Grigoriev I."/>
            <person name="Martin F."/>
            <person name="Perotto S."/>
        </authorList>
    </citation>
    <scope>NUCLEOTIDE SEQUENCE [LARGE SCALE GENOMIC DNA]</scope>
    <source>
        <strain evidence="9 10">F</strain>
    </source>
</reference>
<keyword evidence="3" id="KW-0963">Cytoplasm</keyword>
<dbReference type="Gene3D" id="1.20.120.1900">
    <property type="entry name" value="Gamma-tubulin complex, C-terminal domain"/>
    <property type="match status" value="1"/>
</dbReference>
<comment type="subcellular location">
    <subcellularLocation>
        <location evidence="1">Cytoplasm</location>
        <location evidence="1">Cytoskeleton</location>
    </subcellularLocation>
</comment>
<feature type="region of interest" description="Disordered" evidence="6">
    <location>
        <begin position="786"/>
        <end position="820"/>
    </location>
</feature>
<dbReference type="Pfam" id="PF04130">
    <property type="entry name" value="GCP_C_terminal"/>
    <property type="match status" value="1"/>
</dbReference>
<evidence type="ECO:0000256" key="2">
    <source>
        <dbReference type="ARBA" id="ARBA00010337"/>
    </source>
</evidence>
<keyword evidence="5" id="KW-0206">Cytoskeleton</keyword>
<dbReference type="InterPro" id="IPR041470">
    <property type="entry name" value="GCP_N"/>
</dbReference>
<dbReference type="GO" id="GO:0051011">
    <property type="term" value="F:microtubule minus-end binding"/>
    <property type="evidence" value="ECO:0007669"/>
    <property type="project" value="TreeGrafter"/>
</dbReference>
<evidence type="ECO:0000313" key="10">
    <source>
        <dbReference type="Proteomes" id="UP000235786"/>
    </source>
</evidence>
<dbReference type="GO" id="GO:0005874">
    <property type="term" value="C:microtubule"/>
    <property type="evidence" value="ECO:0007669"/>
    <property type="project" value="UniProtKB-KW"/>
</dbReference>
<evidence type="ECO:0000259" key="7">
    <source>
        <dbReference type="Pfam" id="PF04130"/>
    </source>
</evidence>
<evidence type="ECO:0000256" key="4">
    <source>
        <dbReference type="ARBA" id="ARBA00022701"/>
    </source>
</evidence>
<dbReference type="OrthoDB" id="5860513at2759"/>
<feature type="region of interest" description="Disordered" evidence="6">
    <location>
        <begin position="115"/>
        <end position="151"/>
    </location>
</feature>
<dbReference type="GO" id="GO:0000922">
    <property type="term" value="C:spindle pole"/>
    <property type="evidence" value="ECO:0007669"/>
    <property type="project" value="InterPro"/>
</dbReference>